<dbReference type="Gene3D" id="1.10.357.10">
    <property type="entry name" value="Tetracycline Repressor, domain 2"/>
    <property type="match status" value="1"/>
</dbReference>
<dbReference type="InterPro" id="IPR009057">
    <property type="entry name" value="Homeodomain-like_sf"/>
</dbReference>
<dbReference type="Proteomes" id="UP000309231">
    <property type="component" value="Chromosome"/>
</dbReference>
<dbReference type="InterPro" id="IPR001647">
    <property type="entry name" value="HTH_TetR"/>
</dbReference>
<evidence type="ECO:0000313" key="8">
    <source>
        <dbReference type="Proteomes" id="UP000309231"/>
    </source>
</evidence>
<reference evidence="6 8" key="2">
    <citation type="journal article" date="2019" name="BMC Evol. Biol.">
        <title>Comparative genomics of Mycobacterium mucogenicum and Mycobacterium neoaurum clade members emphasizing tRNA and non-coding RNA.</title>
        <authorList>
            <person name="Behra P.R.K."/>
            <person name="Pettersson B.M.F."/>
            <person name="Das S."/>
            <person name="Dasgupta S."/>
            <person name="Kirsebom L.A."/>
        </authorList>
    </citation>
    <scope>NUCLEOTIDE SEQUENCE [LARGE SCALE GENOMIC DNA]</scope>
    <source>
        <strain evidence="6 8">DSM 44124</strain>
    </source>
</reference>
<keyword evidence="3" id="KW-0804">Transcription</keyword>
<organism evidence="7">
    <name type="scientific">Mycolicibacterium mucogenicum DSM 44124</name>
    <dbReference type="NCBI Taxonomy" id="1226753"/>
    <lineage>
        <taxon>Bacteria</taxon>
        <taxon>Bacillati</taxon>
        <taxon>Actinomycetota</taxon>
        <taxon>Actinomycetes</taxon>
        <taxon>Mycobacteriales</taxon>
        <taxon>Mycobacteriaceae</taxon>
        <taxon>Mycolicibacterium</taxon>
    </lineage>
</organism>
<evidence type="ECO:0000256" key="4">
    <source>
        <dbReference type="PROSITE-ProRule" id="PRU00335"/>
    </source>
</evidence>
<accession>A0A8H2JIJ4</accession>
<reference evidence="7" key="1">
    <citation type="submission" date="2018-01" db="EMBL/GenBank/DDBJ databases">
        <title>Comparative genomics of Mycobacterium mucogenicum and Mycobacterium neoaurum clade members emphasizing tRNA and non-coding RNA.</title>
        <authorList>
            <person name="Behra P.R.K."/>
            <person name="Pettersson B.M.F."/>
            <person name="Das S."/>
            <person name="Dasgupta S."/>
            <person name="Kirsebom L.A."/>
        </authorList>
    </citation>
    <scope>NUCLEOTIDE SEQUENCE</scope>
    <source>
        <strain evidence="7">DSM 44124</strain>
    </source>
</reference>
<keyword evidence="1" id="KW-0805">Transcription regulation</keyword>
<dbReference type="Pfam" id="PF00440">
    <property type="entry name" value="TetR_N"/>
    <property type="match status" value="1"/>
</dbReference>
<dbReference type="GO" id="GO:0003700">
    <property type="term" value="F:DNA-binding transcription factor activity"/>
    <property type="evidence" value="ECO:0007669"/>
    <property type="project" value="TreeGrafter"/>
</dbReference>
<dbReference type="PROSITE" id="PS50977">
    <property type="entry name" value="HTH_TETR_2"/>
    <property type="match status" value="1"/>
</dbReference>
<sequence>MIAPKTGTSHRLIHWGRKSTGDSLHPPIRLPIGYFRTVADRQPSGQYSARLWRVGRFSEITRSAAQTRVLDAALTLIAAHGVSGTSLQMIADAMGVTKAAVYKQFKTKEEIVVAITERELGKLEDALDAAEATGQAAAAREVLLGRVIDLAIDRRGAVNVLQFDPVIIRLQAEHEPFQRFVERLYGALLGTEDGVAARLHAAMLSSAISVAVMHPLVADIDDDTLRTQLLEMTRRMLGL</sequence>
<evidence type="ECO:0000313" key="7">
    <source>
        <dbReference type="EMBL" id="TLH56436.1"/>
    </source>
</evidence>
<proteinExistence type="predicted"/>
<dbReference type="GO" id="GO:0000976">
    <property type="term" value="F:transcription cis-regulatory region binding"/>
    <property type="evidence" value="ECO:0007669"/>
    <property type="project" value="TreeGrafter"/>
</dbReference>
<dbReference type="EMBL" id="POTL01000001">
    <property type="protein sequence ID" value="TLH56436.1"/>
    <property type="molecule type" value="Genomic_DNA"/>
</dbReference>
<evidence type="ECO:0000256" key="3">
    <source>
        <dbReference type="ARBA" id="ARBA00023163"/>
    </source>
</evidence>
<dbReference type="AlphaFoldDB" id="A0A8H2JIJ4"/>
<dbReference type="PANTHER" id="PTHR30055:SF234">
    <property type="entry name" value="HTH-TYPE TRANSCRIPTIONAL REGULATOR BETI"/>
    <property type="match status" value="1"/>
</dbReference>
<evidence type="ECO:0000313" key="6">
    <source>
        <dbReference type="EMBL" id="QPG72449.1"/>
    </source>
</evidence>
<evidence type="ECO:0000256" key="2">
    <source>
        <dbReference type="ARBA" id="ARBA00023125"/>
    </source>
</evidence>
<keyword evidence="2 4" id="KW-0238">DNA-binding</keyword>
<dbReference type="SUPFAM" id="SSF46689">
    <property type="entry name" value="Homeodomain-like"/>
    <property type="match status" value="1"/>
</dbReference>
<gene>
    <name evidence="6" type="ORF">C1S78_018640</name>
    <name evidence="7" type="ORF">C1S78_18585</name>
</gene>
<dbReference type="EMBL" id="CP062008">
    <property type="protein sequence ID" value="QPG72449.1"/>
    <property type="molecule type" value="Genomic_DNA"/>
</dbReference>
<dbReference type="KEGG" id="mmuc:C1S78_018640"/>
<dbReference type="InterPro" id="IPR050109">
    <property type="entry name" value="HTH-type_TetR-like_transc_reg"/>
</dbReference>
<feature type="domain" description="HTH tetR-type" evidence="5">
    <location>
        <begin position="63"/>
        <end position="123"/>
    </location>
</feature>
<feature type="DNA-binding region" description="H-T-H motif" evidence="4">
    <location>
        <begin position="86"/>
        <end position="105"/>
    </location>
</feature>
<keyword evidence="8" id="KW-1185">Reference proteome</keyword>
<dbReference type="PRINTS" id="PR00455">
    <property type="entry name" value="HTHTETR"/>
</dbReference>
<dbReference type="PANTHER" id="PTHR30055">
    <property type="entry name" value="HTH-TYPE TRANSCRIPTIONAL REGULATOR RUTR"/>
    <property type="match status" value="1"/>
</dbReference>
<name>A0A8H2JIJ4_MYCMU</name>
<protein>
    <submittedName>
        <fullName evidence="7">TetR family transcriptional regulator</fullName>
    </submittedName>
    <submittedName>
        <fullName evidence="6">TetR/AcrR family transcriptional regulator</fullName>
    </submittedName>
</protein>
<reference evidence="6 8" key="3">
    <citation type="journal article" date="2019" name="Sci. Rep.">
        <title>Insight into the biology of Mycobacterium mucogenicum and Mycobacterium neoaurum clade members.</title>
        <authorList>
            <person name="Behra P.R.K."/>
            <person name="Pettersson B.M.F."/>
            <person name="Ramesh M."/>
            <person name="Dasgupta S."/>
            <person name="Kirsebom L.A."/>
        </authorList>
    </citation>
    <scope>NUCLEOTIDE SEQUENCE [LARGE SCALE GENOMIC DNA]</scope>
    <source>
        <strain evidence="6 8">DSM 44124</strain>
    </source>
</reference>
<evidence type="ECO:0000259" key="5">
    <source>
        <dbReference type="PROSITE" id="PS50977"/>
    </source>
</evidence>
<evidence type="ECO:0000256" key="1">
    <source>
        <dbReference type="ARBA" id="ARBA00023015"/>
    </source>
</evidence>